<dbReference type="EMBL" id="SJPI01000002">
    <property type="protein sequence ID" value="TWT51388.1"/>
    <property type="molecule type" value="Genomic_DNA"/>
</dbReference>
<dbReference type="InterPro" id="IPR009003">
    <property type="entry name" value="Peptidase_S1_PA"/>
</dbReference>
<dbReference type="SUPFAM" id="SSF50494">
    <property type="entry name" value="Trypsin-like serine proteases"/>
    <property type="match status" value="1"/>
</dbReference>
<accession>A0A5C5WKX4</accession>
<evidence type="ECO:0000313" key="3">
    <source>
        <dbReference type="EMBL" id="TWT51388.1"/>
    </source>
</evidence>
<gene>
    <name evidence="3" type="ORF">Pla22_41660</name>
</gene>
<organism evidence="3 4">
    <name type="scientific">Rubripirellula amarantea</name>
    <dbReference type="NCBI Taxonomy" id="2527999"/>
    <lineage>
        <taxon>Bacteria</taxon>
        <taxon>Pseudomonadati</taxon>
        <taxon>Planctomycetota</taxon>
        <taxon>Planctomycetia</taxon>
        <taxon>Pirellulales</taxon>
        <taxon>Pirellulaceae</taxon>
        <taxon>Rubripirellula</taxon>
    </lineage>
</organism>
<dbReference type="Gene3D" id="2.40.10.10">
    <property type="entry name" value="Trypsin-like serine proteases"/>
    <property type="match status" value="1"/>
</dbReference>
<dbReference type="GO" id="GO:0006508">
    <property type="term" value="P:proteolysis"/>
    <property type="evidence" value="ECO:0007669"/>
    <property type="project" value="InterPro"/>
</dbReference>
<evidence type="ECO:0000259" key="2">
    <source>
        <dbReference type="SMART" id="SM00020"/>
    </source>
</evidence>
<sequence length="482" mass="53367" precursor="true">MTRPLTLIFTALLTIASPAAAGTFRHDRDIDQYRKAAANPRLACAGWVKFNGGEKQASGILIDPSLVLTCAHVANSAEAEEHAWHFGDQARKGVRVIHLKGYQESARDRWHFNGNDLAIVQLDRPINEIEPAIRYRVNDEVGKTVWCVGNGLIGDGQEGLRRPLIQERLAGTNVIDTIGDQSAYSLFSDRTLMYDFDGPAGGDLNMMGDEHPTDLEYSATDGDSGGGLFIEQDGELLLAGIFFGGVDSGRSDRKGSAYSYGEIGVAVRVSSHNDWIDAVIEDPRSYADENRQAETIRLKVIDEKRQSVENFTVLGLTPEDGETLKQYESTDEFSLGPITEHRKRTIVVRNVANTIGKVVRLDDRLLAELNGSVQLLPLATIKARLFDLSGRPLKSDSIYLSVRPNEKHLRRLKTIKTDDEGRIEVKVPCWSKYLMWYEGNHTAFKSTLSVFPGKAYDLGDIRVATGPMVPPKKATVETHADR</sequence>
<dbReference type="SMART" id="SM00020">
    <property type="entry name" value="Tryp_SPc"/>
    <property type="match status" value="1"/>
</dbReference>
<dbReference type="AlphaFoldDB" id="A0A5C5WKX4"/>
<feature type="domain" description="Peptidase S1" evidence="2">
    <location>
        <begin position="49"/>
        <end position="276"/>
    </location>
</feature>
<dbReference type="GO" id="GO:0004252">
    <property type="term" value="F:serine-type endopeptidase activity"/>
    <property type="evidence" value="ECO:0007669"/>
    <property type="project" value="InterPro"/>
</dbReference>
<dbReference type="InterPro" id="IPR001254">
    <property type="entry name" value="Trypsin_dom"/>
</dbReference>
<dbReference type="Pfam" id="PF00089">
    <property type="entry name" value="Trypsin"/>
    <property type="match status" value="1"/>
</dbReference>
<dbReference type="InterPro" id="IPR001314">
    <property type="entry name" value="Peptidase_S1A"/>
</dbReference>
<dbReference type="PRINTS" id="PR00722">
    <property type="entry name" value="CHYMOTRYPSIN"/>
</dbReference>
<dbReference type="OrthoDB" id="292088at2"/>
<evidence type="ECO:0000313" key="4">
    <source>
        <dbReference type="Proteomes" id="UP000316598"/>
    </source>
</evidence>
<keyword evidence="1" id="KW-0732">Signal</keyword>
<evidence type="ECO:0000256" key="1">
    <source>
        <dbReference type="SAM" id="SignalP"/>
    </source>
</evidence>
<protein>
    <submittedName>
        <fullName evidence="3">Trypsin</fullName>
    </submittedName>
</protein>
<dbReference type="RefSeq" id="WP_146516448.1">
    <property type="nucleotide sequence ID" value="NZ_SJPI01000002.1"/>
</dbReference>
<feature type="chain" id="PRO_5023089679" evidence="1">
    <location>
        <begin position="22"/>
        <end position="482"/>
    </location>
</feature>
<feature type="signal peptide" evidence="1">
    <location>
        <begin position="1"/>
        <end position="21"/>
    </location>
</feature>
<dbReference type="Proteomes" id="UP000316598">
    <property type="component" value="Unassembled WGS sequence"/>
</dbReference>
<reference evidence="3 4" key="1">
    <citation type="submission" date="2019-02" db="EMBL/GenBank/DDBJ databases">
        <title>Deep-cultivation of Planctomycetes and their phenomic and genomic characterization uncovers novel biology.</title>
        <authorList>
            <person name="Wiegand S."/>
            <person name="Jogler M."/>
            <person name="Boedeker C."/>
            <person name="Pinto D."/>
            <person name="Vollmers J."/>
            <person name="Rivas-Marin E."/>
            <person name="Kohn T."/>
            <person name="Peeters S.H."/>
            <person name="Heuer A."/>
            <person name="Rast P."/>
            <person name="Oberbeckmann S."/>
            <person name="Bunk B."/>
            <person name="Jeske O."/>
            <person name="Meyerdierks A."/>
            <person name="Storesund J.E."/>
            <person name="Kallscheuer N."/>
            <person name="Luecker S."/>
            <person name="Lage O.M."/>
            <person name="Pohl T."/>
            <person name="Merkel B.J."/>
            <person name="Hornburger P."/>
            <person name="Mueller R.-W."/>
            <person name="Bruemmer F."/>
            <person name="Labrenz M."/>
            <person name="Spormann A.M."/>
            <person name="Op Den Camp H."/>
            <person name="Overmann J."/>
            <person name="Amann R."/>
            <person name="Jetten M.S.M."/>
            <person name="Mascher T."/>
            <person name="Medema M.H."/>
            <person name="Devos D.P."/>
            <person name="Kaster A.-K."/>
            <person name="Ovreas L."/>
            <person name="Rohde M."/>
            <person name="Galperin M.Y."/>
            <person name="Jogler C."/>
        </authorList>
    </citation>
    <scope>NUCLEOTIDE SEQUENCE [LARGE SCALE GENOMIC DNA]</scope>
    <source>
        <strain evidence="3 4">Pla22</strain>
    </source>
</reference>
<name>A0A5C5WKX4_9BACT</name>
<dbReference type="InterPro" id="IPR043504">
    <property type="entry name" value="Peptidase_S1_PA_chymotrypsin"/>
</dbReference>
<comment type="caution">
    <text evidence="3">The sequence shown here is derived from an EMBL/GenBank/DDBJ whole genome shotgun (WGS) entry which is preliminary data.</text>
</comment>
<proteinExistence type="predicted"/>
<keyword evidence="4" id="KW-1185">Reference proteome</keyword>